<gene>
    <name evidence="1" type="ORF">AALM99_01060</name>
</gene>
<accession>A0ABV4D5K5</accession>
<comment type="caution">
    <text evidence="1">The sequence shown here is derived from an EMBL/GenBank/DDBJ whole genome shotgun (WGS) entry which is preliminary data.</text>
</comment>
<dbReference type="EMBL" id="JBCLSQ010000002">
    <property type="protein sequence ID" value="MEY8537033.1"/>
    <property type="molecule type" value="Genomic_DNA"/>
</dbReference>
<keyword evidence="2" id="KW-1185">Reference proteome</keyword>
<sequence>MTPEEKKQRRLRNLALLSLLLLAVGGTFAFQAFNQRAINDRIRENSVGGRTHDYYNRDTENKDVFVENFGDVEIMVRIRLSEFMEIQRGGTTGFEPLVPGTTRDDVDSWTIMRPAANDLNTRTGASAAFNRYSRLTFGWERAGQDAPWFMPTFNHDNTDLMTAAAGHARDWIAGGGATDAITDGATHPGDGTDAYWSSGDDFDNSGGTWPGETVTNDAAQNLQQDRAPMTIDQWYVLPAADKTGNFWVIDDRTGWAYWTNTLQSGQATSYLIDATEMSAASGNIPGQYYYGIHVDSQLISSDQSEEFLDGGDHHPRFPLLLQAITTQDDGNPGAFVNSEPSEFNFSAMTPGRVFTMAGVQYLYLENMGSGNHMIIQNNRIINAAPVEQDVIFSVWYDNLSPEVQGMVQPVANTFVTGNVADGDVDWGSAYRWLPTNLATFSESAADVTQVDTSGTPRAFSLSLADIARLSGANLAFPTEWSRRTPDPLGGAVGMGTNAWILRTQGETSSLTWVVGSGGQLHGLSSQTSTDLALRPAIIINQAP</sequence>
<evidence type="ECO:0000313" key="2">
    <source>
        <dbReference type="Proteomes" id="UP001565242"/>
    </source>
</evidence>
<dbReference type="Proteomes" id="UP001565242">
    <property type="component" value="Unassembled WGS sequence"/>
</dbReference>
<organism evidence="1 2">
    <name type="scientific">Lactococcus muris</name>
    <dbReference type="NCBI Taxonomy" id="2941330"/>
    <lineage>
        <taxon>Bacteria</taxon>
        <taxon>Bacillati</taxon>
        <taxon>Bacillota</taxon>
        <taxon>Bacilli</taxon>
        <taxon>Lactobacillales</taxon>
        <taxon>Streptococcaceae</taxon>
        <taxon>Lactococcus</taxon>
    </lineage>
</organism>
<reference evidence="1 2" key="1">
    <citation type="submission" date="2024-03" db="EMBL/GenBank/DDBJ databases">
        <title>Mouse gut bacterial collection (mGBC) of GemPharmatech.</title>
        <authorList>
            <person name="He Y."/>
            <person name="Dong L."/>
            <person name="Wu D."/>
            <person name="Gao X."/>
            <person name="Lin Z."/>
        </authorList>
    </citation>
    <scope>NUCLEOTIDE SEQUENCE [LARGE SCALE GENOMIC DNA]</scope>
    <source>
        <strain evidence="1 2">20-218</strain>
    </source>
</reference>
<name>A0ABV4D5K5_9LACT</name>
<dbReference type="RefSeq" id="WP_369917611.1">
    <property type="nucleotide sequence ID" value="NZ_JBCLSQ010000002.1"/>
</dbReference>
<evidence type="ECO:0000313" key="1">
    <source>
        <dbReference type="EMBL" id="MEY8537033.1"/>
    </source>
</evidence>
<proteinExistence type="predicted"/>
<protein>
    <submittedName>
        <fullName evidence="1">Uncharacterized protein</fullName>
    </submittedName>
</protein>